<proteinExistence type="predicted"/>
<accession>A0A2T4UKQ8</accession>
<dbReference type="PROSITE" id="PS51186">
    <property type="entry name" value="GNAT"/>
    <property type="match status" value="1"/>
</dbReference>
<dbReference type="Proteomes" id="UP000240739">
    <property type="component" value="Unassembled WGS sequence"/>
</dbReference>
<dbReference type="InterPro" id="IPR016181">
    <property type="entry name" value="Acyl_CoA_acyltransferase"/>
</dbReference>
<name>A0A2T4UKQ8_9ACTN</name>
<dbReference type="GO" id="GO:0016747">
    <property type="term" value="F:acyltransferase activity, transferring groups other than amino-acyl groups"/>
    <property type="evidence" value="ECO:0007669"/>
    <property type="project" value="InterPro"/>
</dbReference>
<feature type="domain" description="N-acetyltransferase" evidence="3">
    <location>
        <begin position="16"/>
        <end position="170"/>
    </location>
</feature>
<reference evidence="4 5" key="1">
    <citation type="submission" date="2018-03" db="EMBL/GenBank/DDBJ databases">
        <title>Aquarubrobacter algicola gen. nov., sp. nov., a novel actinobacterium isolated from shallow eutrophic lake during the end of cyanobacterial harmful algal blooms.</title>
        <authorList>
            <person name="Chun S.J."/>
        </authorList>
    </citation>
    <scope>NUCLEOTIDE SEQUENCE [LARGE SCALE GENOMIC DNA]</scope>
    <source>
        <strain evidence="4 5">Seoho-28</strain>
    </source>
</reference>
<keyword evidence="2" id="KW-0012">Acyltransferase</keyword>
<keyword evidence="5" id="KW-1185">Reference proteome</keyword>
<dbReference type="EMBL" id="PYYB01000001">
    <property type="protein sequence ID" value="PTL59810.1"/>
    <property type="molecule type" value="Genomic_DNA"/>
</dbReference>
<dbReference type="Pfam" id="PF00583">
    <property type="entry name" value="Acetyltransf_1"/>
    <property type="match status" value="1"/>
</dbReference>
<evidence type="ECO:0000259" key="3">
    <source>
        <dbReference type="PROSITE" id="PS51186"/>
    </source>
</evidence>
<dbReference type="SUPFAM" id="SSF55729">
    <property type="entry name" value="Acyl-CoA N-acyltransferases (Nat)"/>
    <property type="match status" value="1"/>
</dbReference>
<protein>
    <recommendedName>
        <fullName evidence="3">N-acetyltransferase domain-containing protein</fullName>
    </recommendedName>
</protein>
<evidence type="ECO:0000256" key="2">
    <source>
        <dbReference type="ARBA" id="ARBA00023315"/>
    </source>
</evidence>
<sequence>MVRAADRARGDLGVSATARLAGTQDAAAVAELLVAFRDHFGMDFPPDEVFHRGVRHLLDDPETEYVLGYTDPTGDACGVVQLRFRYGIWRAGYDCLVEDVFVRDSARGHGVGRAMLAAAMARARERGARRMELDVNEENPAAIALYESFGFRASSVGSTARDLYMRVHLDP</sequence>
<organism evidence="4 5">
    <name type="scientific">Paraconexibacter algicola</name>
    <dbReference type="NCBI Taxonomy" id="2133960"/>
    <lineage>
        <taxon>Bacteria</taxon>
        <taxon>Bacillati</taxon>
        <taxon>Actinomycetota</taxon>
        <taxon>Thermoleophilia</taxon>
        <taxon>Solirubrobacterales</taxon>
        <taxon>Paraconexibacteraceae</taxon>
        <taxon>Paraconexibacter</taxon>
    </lineage>
</organism>
<gene>
    <name evidence="4" type="ORF">C7Y72_09180</name>
</gene>
<comment type="caution">
    <text evidence="4">The sequence shown here is derived from an EMBL/GenBank/DDBJ whole genome shotgun (WGS) entry which is preliminary data.</text>
</comment>
<dbReference type="InterPro" id="IPR050832">
    <property type="entry name" value="Bact_Acetyltransf"/>
</dbReference>
<keyword evidence="1" id="KW-0808">Transferase</keyword>
<evidence type="ECO:0000256" key="1">
    <source>
        <dbReference type="ARBA" id="ARBA00022679"/>
    </source>
</evidence>
<dbReference type="PANTHER" id="PTHR43877">
    <property type="entry name" value="AMINOALKYLPHOSPHONATE N-ACETYLTRANSFERASE-RELATED-RELATED"/>
    <property type="match status" value="1"/>
</dbReference>
<dbReference type="AlphaFoldDB" id="A0A2T4UKQ8"/>
<dbReference type="InterPro" id="IPR000182">
    <property type="entry name" value="GNAT_dom"/>
</dbReference>
<dbReference type="Gene3D" id="3.40.630.30">
    <property type="match status" value="1"/>
</dbReference>
<evidence type="ECO:0000313" key="4">
    <source>
        <dbReference type="EMBL" id="PTL59810.1"/>
    </source>
</evidence>
<evidence type="ECO:0000313" key="5">
    <source>
        <dbReference type="Proteomes" id="UP000240739"/>
    </source>
</evidence>